<evidence type="ECO:0000313" key="7">
    <source>
        <dbReference type="Proteomes" id="UP000295444"/>
    </source>
</evidence>
<evidence type="ECO:0000313" key="6">
    <source>
        <dbReference type="EMBL" id="TDP96441.1"/>
    </source>
</evidence>
<dbReference type="AlphaFoldDB" id="A0A4R6S9G9"/>
<organism evidence="6 7">
    <name type="scientific">Labedaea rhizosphaerae</name>
    <dbReference type="NCBI Taxonomy" id="598644"/>
    <lineage>
        <taxon>Bacteria</taxon>
        <taxon>Bacillati</taxon>
        <taxon>Actinomycetota</taxon>
        <taxon>Actinomycetes</taxon>
        <taxon>Pseudonocardiales</taxon>
        <taxon>Pseudonocardiaceae</taxon>
        <taxon>Labedaea</taxon>
    </lineage>
</organism>
<dbReference type="GO" id="GO:0000976">
    <property type="term" value="F:transcription cis-regulatory region binding"/>
    <property type="evidence" value="ECO:0007669"/>
    <property type="project" value="TreeGrafter"/>
</dbReference>
<evidence type="ECO:0000259" key="5">
    <source>
        <dbReference type="PROSITE" id="PS50977"/>
    </source>
</evidence>
<dbReference type="InterPro" id="IPR049484">
    <property type="entry name" value="Rv0078-like_C"/>
</dbReference>
<reference evidence="6 7" key="1">
    <citation type="submission" date="2019-03" db="EMBL/GenBank/DDBJ databases">
        <title>Genomic Encyclopedia of Type Strains, Phase IV (KMG-IV): sequencing the most valuable type-strain genomes for metagenomic binning, comparative biology and taxonomic classification.</title>
        <authorList>
            <person name="Goeker M."/>
        </authorList>
    </citation>
    <scope>NUCLEOTIDE SEQUENCE [LARGE SCALE GENOMIC DNA]</scope>
    <source>
        <strain evidence="6 7">DSM 45361</strain>
    </source>
</reference>
<dbReference type="RefSeq" id="WP_133851791.1">
    <property type="nucleotide sequence ID" value="NZ_SNXZ01000004.1"/>
</dbReference>
<dbReference type="InterPro" id="IPR050109">
    <property type="entry name" value="HTH-type_TetR-like_transc_reg"/>
</dbReference>
<dbReference type="PROSITE" id="PS50977">
    <property type="entry name" value="HTH_TETR_2"/>
    <property type="match status" value="1"/>
</dbReference>
<dbReference type="EMBL" id="SNXZ01000004">
    <property type="protein sequence ID" value="TDP96441.1"/>
    <property type="molecule type" value="Genomic_DNA"/>
</dbReference>
<dbReference type="Pfam" id="PF21351">
    <property type="entry name" value="TetR_C_41"/>
    <property type="match status" value="1"/>
</dbReference>
<dbReference type="PRINTS" id="PR00455">
    <property type="entry name" value="HTHTETR"/>
</dbReference>
<dbReference type="SUPFAM" id="SSF46689">
    <property type="entry name" value="Homeodomain-like"/>
    <property type="match status" value="1"/>
</dbReference>
<evidence type="ECO:0000256" key="4">
    <source>
        <dbReference type="PROSITE-ProRule" id="PRU00335"/>
    </source>
</evidence>
<keyword evidence="1" id="KW-0805">Transcription regulation</keyword>
<keyword evidence="3" id="KW-0804">Transcription</keyword>
<dbReference type="Proteomes" id="UP000295444">
    <property type="component" value="Unassembled WGS sequence"/>
</dbReference>
<dbReference type="InterPro" id="IPR001647">
    <property type="entry name" value="HTH_TetR"/>
</dbReference>
<dbReference type="InterPro" id="IPR009057">
    <property type="entry name" value="Homeodomain-like_sf"/>
</dbReference>
<evidence type="ECO:0000256" key="2">
    <source>
        <dbReference type="ARBA" id="ARBA00023125"/>
    </source>
</evidence>
<keyword evidence="2 4" id="KW-0238">DNA-binding</keyword>
<keyword evidence="7" id="KW-1185">Reference proteome</keyword>
<dbReference type="GO" id="GO:0003700">
    <property type="term" value="F:DNA-binding transcription factor activity"/>
    <property type="evidence" value="ECO:0007669"/>
    <property type="project" value="TreeGrafter"/>
</dbReference>
<dbReference type="SUPFAM" id="SSF48498">
    <property type="entry name" value="Tetracyclin repressor-like, C-terminal domain"/>
    <property type="match status" value="1"/>
</dbReference>
<accession>A0A4R6S9G9</accession>
<dbReference type="InterPro" id="IPR036271">
    <property type="entry name" value="Tet_transcr_reg_TetR-rel_C_sf"/>
</dbReference>
<evidence type="ECO:0000256" key="1">
    <source>
        <dbReference type="ARBA" id="ARBA00023015"/>
    </source>
</evidence>
<proteinExistence type="predicted"/>
<gene>
    <name evidence="6" type="ORF">EV186_104429</name>
</gene>
<feature type="domain" description="HTH tetR-type" evidence="5">
    <location>
        <begin position="10"/>
        <end position="70"/>
    </location>
</feature>
<dbReference type="Gene3D" id="1.10.357.10">
    <property type="entry name" value="Tetracycline Repressor, domain 2"/>
    <property type="match status" value="1"/>
</dbReference>
<evidence type="ECO:0000256" key="3">
    <source>
        <dbReference type="ARBA" id="ARBA00023163"/>
    </source>
</evidence>
<dbReference type="Pfam" id="PF00440">
    <property type="entry name" value="TetR_N"/>
    <property type="match status" value="1"/>
</dbReference>
<dbReference type="OrthoDB" id="9805134at2"/>
<comment type="caution">
    <text evidence="6">The sequence shown here is derived from an EMBL/GenBank/DDBJ whole genome shotgun (WGS) entry which is preliminary data.</text>
</comment>
<dbReference type="PANTHER" id="PTHR30055:SF234">
    <property type="entry name" value="HTH-TYPE TRANSCRIPTIONAL REGULATOR BETI"/>
    <property type="match status" value="1"/>
</dbReference>
<protein>
    <submittedName>
        <fullName evidence="6">TetR family transcriptional regulator</fullName>
    </submittedName>
</protein>
<sequence>MSRTQPERSAATQAALVAAARKLWAERGYAAVGTPEIATAAGVTRGAMYHQYADKAALFAAVIEAVEADAMRRLSTAVAAARPASPAEAMHAAANAWLEIAAEPEVRQIVLLDAPVVLGPAGFRELNQRYGLGITEQLLAGAIDAGQLTPQPVRPLAALLLAAIDEAAMVVAVAEDPSAARIEVRAAVRNLLDGILRDPASGD</sequence>
<dbReference type="PANTHER" id="PTHR30055">
    <property type="entry name" value="HTH-TYPE TRANSCRIPTIONAL REGULATOR RUTR"/>
    <property type="match status" value="1"/>
</dbReference>
<name>A0A4R6S9G9_LABRH</name>
<feature type="DNA-binding region" description="H-T-H motif" evidence="4">
    <location>
        <begin position="33"/>
        <end position="52"/>
    </location>
</feature>